<dbReference type="InterPro" id="IPR003593">
    <property type="entry name" value="AAA+_ATPase"/>
</dbReference>
<dbReference type="InterPro" id="IPR027417">
    <property type="entry name" value="P-loop_NTPase"/>
</dbReference>
<dbReference type="Pfam" id="PF12848">
    <property type="entry name" value="ABC_tran_Xtn"/>
    <property type="match status" value="1"/>
</dbReference>
<dbReference type="Proteomes" id="UP000001935">
    <property type="component" value="Chromosome"/>
</dbReference>
<dbReference type="PANTHER" id="PTHR19211">
    <property type="entry name" value="ATP-BINDING TRANSPORT PROTEIN-RELATED"/>
    <property type="match status" value="1"/>
</dbReference>
<dbReference type="SMART" id="SM00382">
    <property type="entry name" value="AAA"/>
    <property type="match status" value="2"/>
</dbReference>
<dbReference type="PROSITE" id="PS00211">
    <property type="entry name" value="ABC_TRANSPORTER_1"/>
    <property type="match status" value="2"/>
</dbReference>
<feature type="domain" description="ABC transporter" evidence="4">
    <location>
        <begin position="2"/>
        <end position="258"/>
    </location>
</feature>
<keyword evidence="3" id="KW-0067">ATP-binding</keyword>
<evidence type="ECO:0000313" key="5">
    <source>
        <dbReference type="EMBL" id="ABC81927.1"/>
    </source>
</evidence>
<keyword evidence="2" id="KW-0547">Nucleotide-binding</keyword>
<keyword evidence="1" id="KW-0677">Repeat</keyword>
<dbReference type="eggNOG" id="COG0488">
    <property type="taxonomic scope" value="Bacteria"/>
</dbReference>
<dbReference type="CDD" id="cd03221">
    <property type="entry name" value="ABCF_EF-3"/>
    <property type="match status" value="2"/>
</dbReference>
<dbReference type="InterPro" id="IPR050611">
    <property type="entry name" value="ABCF"/>
</dbReference>
<evidence type="ECO:0000259" key="4">
    <source>
        <dbReference type="PROSITE" id="PS50893"/>
    </source>
</evidence>
<name>Q2IJU9_ANADE</name>
<evidence type="ECO:0000313" key="6">
    <source>
        <dbReference type="Proteomes" id="UP000001935"/>
    </source>
</evidence>
<dbReference type="InterPro" id="IPR017871">
    <property type="entry name" value="ABC_transporter-like_CS"/>
</dbReference>
<reference evidence="5 6" key="1">
    <citation type="submission" date="2006-01" db="EMBL/GenBank/DDBJ databases">
        <title>Complete sequence of Anaeromyxobacter dehalogenans 2CP-C.</title>
        <authorList>
            <consortium name="US DOE Joint Genome Institute"/>
            <person name="Copeland A."/>
            <person name="Lucas S."/>
            <person name="Lapidus A."/>
            <person name="Barry K."/>
            <person name="Detter J.C."/>
            <person name="Glavina T."/>
            <person name="Hammon N."/>
            <person name="Israni S."/>
            <person name="Pitluck S."/>
            <person name="Brettin T."/>
            <person name="Bruce D."/>
            <person name="Han C."/>
            <person name="Tapia R."/>
            <person name="Gilna P."/>
            <person name="Kiss H."/>
            <person name="Schmutz J."/>
            <person name="Larimer F."/>
            <person name="Land M."/>
            <person name="Kyrpides N."/>
            <person name="Anderson I."/>
            <person name="Sanford R.A."/>
            <person name="Ritalahti K.M."/>
            <person name="Thomas H.S."/>
            <person name="Kirby J.R."/>
            <person name="Zhulin I.B."/>
            <person name="Loeffler F.E."/>
            <person name="Richardson P."/>
        </authorList>
    </citation>
    <scope>NUCLEOTIDE SEQUENCE [LARGE SCALE GENOMIC DNA]</scope>
    <source>
        <strain evidence="5 6">2CP-C</strain>
    </source>
</reference>
<protein>
    <submittedName>
        <fullName evidence="5">ABC transporter, duplicated ATPase subunits</fullName>
    </submittedName>
</protein>
<proteinExistence type="predicted"/>
<sequence length="548" mass="59975">MIRLDAISKQHGNQLLFVEASAVVHRGEKVGLVGPNGAGKSTLFRLITREEAPDEGQVSIDRGVTVGHFSQDVGEMSGRTALAETMDGAGPVSEVAAELHALEHALADPERADEMEALVERFGHVQARFDELGGYALEARAREILAGLGFTQEMMDGDVGALSGGWKMRVALARILLMRPDAMLLDEPSNHLDLESIIWLEEFLRGYEGAILMTSHDREFMNRVVGKIIEIDAGTLTTYSGDYDLYERERAVADQHQQAAFDRQQAMLKKELAFIERFKARASHAAQVQSRVKKLDKIEKVEPPKVRRTVDFEFRPPPRSGEDVAKLAGVVKRYGDRTVYGGLDFLVRRGERWCVLGANGAGKSTLLRMVAGESQPDAGAVTIGGSVKMGYFAQHAMELLRADETVWDALQRTFPRASVGSLRTLAGCFGFSGDEIEKRCKVLSGGEKARLVLATLLYDPPNFLVLDEPTNHLDAATREMLVRALAGYEGTLLFVSHDRRFLAALSNRVLELGPDGPVPYGGGYTEYVARTGREAPGLRAAPGRGARA</sequence>
<dbReference type="InterPro" id="IPR003439">
    <property type="entry name" value="ABC_transporter-like_ATP-bd"/>
</dbReference>
<dbReference type="OrthoDB" id="9808609at2"/>
<evidence type="ECO:0000256" key="3">
    <source>
        <dbReference type="ARBA" id="ARBA00022840"/>
    </source>
</evidence>
<dbReference type="PANTHER" id="PTHR19211:SF14">
    <property type="entry name" value="ATP-BINDING CASSETTE SUB-FAMILY F MEMBER 1"/>
    <property type="match status" value="1"/>
</dbReference>
<dbReference type="RefSeq" id="WP_011421209.1">
    <property type="nucleotide sequence ID" value="NC_007760.1"/>
</dbReference>
<gene>
    <name evidence="5" type="ordered locus">Adeh_2157</name>
</gene>
<dbReference type="PROSITE" id="PS50893">
    <property type="entry name" value="ABC_TRANSPORTER_2"/>
    <property type="match status" value="2"/>
</dbReference>
<dbReference type="AlphaFoldDB" id="Q2IJU9"/>
<accession>Q2IJU9</accession>
<dbReference type="EMBL" id="CP000251">
    <property type="protein sequence ID" value="ABC81927.1"/>
    <property type="molecule type" value="Genomic_DNA"/>
</dbReference>
<feature type="domain" description="ABC transporter" evidence="4">
    <location>
        <begin position="325"/>
        <end position="540"/>
    </location>
</feature>
<dbReference type="HOGENOM" id="CLU_000604_36_0_7"/>
<dbReference type="GO" id="GO:0016887">
    <property type="term" value="F:ATP hydrolysis activity"/>
    <property type="evidence" value="ECO:0007669"/>
    <property type="project" value="InterPro"/>
</dbReference>
<evidence type="ECO:0000256" key="1">
    <source>
        <dbReference type="ARBA" id="ARBA00022737"/>
    </source>
</evidence>
<dbReference type="Pfam" id="PF00005">
    <property type="entry name" value="ABC_tran"/>
    <property type="match status" value="2"/>
</dbReference>
<dbReference type="SUPFAM" id="SSF52540">
    <property type="entry name" value="P-loop containing nucleoside triphosphate hydrolases"/>
    <property type="match status" value="2"/>
</dbReference>
<dbReference type="Gene3D" id="3.40.50.300">
    <property type="entry name" value="P-loop containing nucleotide triphosphate hydrolases"/>
    <property type="match status" value="2"/>
</dbReference>
<dbReference type="STRING" id="290397.Adeh_2157"/>
<evidence type="ECO:0000256" key="2">
    <source>
        <dbReference type="ARBA" id="ARBA00022741"/>
    </source>
</evidence>
<dbReference type="FunFam" id="3.40.50.300:FF:000011">
    <property type="entry name" value="Putative ABC transporter ATP-binding component"/>
    <property type="match status" value="1"/>
</dbReference>
<dbReference type="GO" id="GO:0005524">
    <property type="term" value="F:ATP binding"/>
    <property type="evidence" value="ECO:0007669"/>
    <property type="project" value="UniProtKB-KW"/>
</dbReference>
<organism evidence="5 6">
    <name type="scientific">Anaeromyxobacter dehalogenans (strain 2CP-C)</name>
    <dbReference type="NCBI Taxonomy" id="290397"/>
    <lineage>
        <taxon>Bacteria</taxon>
        <taxon>Pseudomonadati</taxon>
        <taxon>Myxococcota</taxon>
        <taxon>Myxococcia</taxon>
        <taxon>Myxococcales</taxon>
        <taxon>Cystobacterineae</taxon>
        <taxon>Anaeromyxobacteraceae</taxon>
        <taxon>Anaeromyxobacter</taxon>
    </lineage>
</organism>
<dbReference type="KEGG" id="ade:Adeh_2157"/>
<dbReference type="InterPro" id="IPR032781">
    <property type="entry name" value="ABC_tran_Xtn"/>
</dbReference>